<sequence>MHIPDSLRGDRLLTIKGVPLKASKDFRYLGYIIQTRRNGTKGLHNSIAKTRASCMAQFGMLASLRDVSIERKATILQACVSTVSVYAKEECGSENMSKPKWDHMERIQRRMARWLLGAPNGTANETALMELGWVSLQGRIAARSLIFRLRCQRSKNWLTRALMFFNVKENLGWQARCAEQLRGYSIEDCLNDQRNQEDRKWALDVQSKIRVTEYTNRECRLCLRRRRWLDYMLICNREPRRWKKAFVP</sequence>
<dbReference type="AlphaFoldDB" id="A0AAU9K3V5"/>
<dbReference type="EMBL" id="CAJZBQ010000054">
    <property type="protein sequence ID" value="CAG9332382.1"/>
    <property type="molecule type" value="Genomic_DNA"/>
</dbReference>
<keyword evidence="2" id="KW-1185">Reference proteome</keyword>
<dbReference type="Proteomes" id="UP001162131">
    <property type="component" value="Unassembled WGS sequence"/>
</dbReference>
<evidence type="ECO:0000313" key="2">
    <source>
        <dbReference type="Proteomes" id="UP001162131"/>
    </source>
</evidence>
<gene>
    <name evidence="1" type="ORF">BSTOLATCC_MIC56052</name>
</gene>
<protein>
    <recommendedName>
        <fullName evidence="3">Reverse transcriptase</fullName>
    </recommendedName>
</protein>
<proteinExistence type="predicted"/>
<evidence type="ECO:0008006" key="3">
    <source>
        <dbReference type="Google" id="ProtNLM"/>
    </source>
</evidence>
<name>A0AAU9K3V5_9CILI</name>
<organism evidence="1 2">
    <name type="scientific">Blepharisma stoltei</name>
    <dbReference type="NCBI Taxonomy" id="1481888"/>
    <lineage>
        <taxon>Eukaryota</taxon>
        <taxon>Sar</taxon>
        <taxon>Alveolata</taxon>
        <taxon>Ciliophora</taxon>
        <taxon>Postciliodesmatophora</taxon>
        <taxon>Heterotrichea</taxon>
        <taxon>Heterotrichida</taxon>
        <taxon>Blepharismidae</taxon>
        <taxon>Blepharisma</taxon>
    </lineage>
</organism>
<reference evidence="1" key="1">
    <citation type="submission" date="2021-09" db="EMBL/GenBank/DDBJ databases">
        <authorList>
            <consortium name="AG Swart"/>
            <person name="Singh M."/>
            <person name="Singh A."/>
            <person name="Seah K."/>
            <person name="Emmerich C."/>
        </authorList>
    </citation>
    <scope>NUCLEOTIDE SEQUENCE</scope>
    <source>
        <strain evidence="1">ATCC30299</strain>
    </source>
</reference>
<evidence type="ECO:0000313" key="1">
    <source>
        <dbReference type="EMBL" id="CAG9332382.1"/>
    </source>
</evidence>
<comment type="caution">
    <text evidence="1">The sequence shown here is derived from an EMBL/GenBank/DDBJ whole genome shotgun (WGS) entry which is preliminary data.</text>
</comment>
<accession>A0AAU9K3V5</accession>